<evidence type="ECO:0000256" key="4">
    <source>
        <dbReference type="ARBA" id="ARBA00022741"/>
    </source>
</evidence>
<evidence type="ECO:0000256" key="7">
    <source>
        <dbReference type="ARBA" id="ARBA00023150"/>
    </source>
</evidence>
<dbReference type="AlphaFoldDB" id="A0AAU7V4J2"/>
<evidence type="ECO:0000256" key="6">
    <source>
        <dbReference type="ARBA" id="ARBA00023134"/>
    </source>
</evidence>
<gene>
    <name evidence="9" type="ORF">SAC06_06085</name>
</gene>
<dbReference type="Pfam" id="PF12804">
    <property type="entry name" value="NTP_transf_3"/>
    <property type="match status" value="1"/>
</dbReference>
<dbReference type="EC" id="2.7.7.77" evidence="9"/>
<dbReference type="PANTHER" id="PTHR19136">
    <property type="entry name" value="MOLYBDENUM COFACTOR GUANYLYLTRANSFERASE"/>
    <property type="match status" value="1"/>
</dbReference>
<keyword evidence="5" id="KW-0460">Magnesium</keyword>
<accession>A0AAU7V4J2</accession>
<evidence type="ECO:0000256" key="2">
    <source>
        <dbReference type="ARBA" id="ARBA00022679"/>
    </source>
</evidence>
<dbReference type="InterPro" id="IPR013482">
    <property type="entry name" value="Molybde_CF_guanTrfase"/>
</dbReference>
<keyword evidence="9" id="KW-0548">Nucleotidyltransferase</keyword>
<feature type="domain" description="MobA-like NTP transferase" evidence="8">
    <location>
        <begin position="9"/>
        <end position="155"/>
    </location>
</feature>
<dbReference type="SUPFAM" id="SSF53448">
    <property type="entry name" value="Nucleotide-diphospho-sugar transferases"/>
    <property type="match status" value="1"/>
</dbReference>
<dbReference type="EMBL" id="CP138335">
    <property type="protein sequence ID" value="XBW07220.1"/>
    <property type="molecule type" value="Genomic_DNA"/>
</dbReference>
<dbReference type="RefSeq" id="WP_350257426.1">
    <property type="nucleotide sequence ID" value="NZ_CP138335.1"/>
</dbReference>
<keyword evidence="6" id="KW-0342">GTP-binding</keyword>
<dbReference type="InterPro" id="IPR025877">
    <property type="entry name" value="MobA-like_NTP_Trfase"/>
</dbReference>
<evidence type="ECO:0000256" key="1">
    <source>
        <dbReference type="ARBA" id="ARBA00022490"/>
    </source>
</evidence>
<dbReference type="GO" id="GO:0046872">
    <property type="term" value="F:metal ion binding"/>
    <property type="evidence" value="ECO:0007669"/>
    <property type="project" value="UniProtKB-KW"/>
</dbReference>
<keyword evidence="2 9" id="KW-0808">Transferase</keyword>
<dbReference type="GO" id="GO:0061603">
    <property type="term" value="F:molybdenum cofactor guanylyltransferase activity"/>
    <property type="evidence" value="ECO:0007669"/>
    <property type="project" value="UniProtKB-EC"/>
</dbReference>
<dbReference type="GO" id="GO:0006777">
    <property type="term" value="P:Mo-molybdopterin cofactor biosynthetic process"/>
    <property type="evidence" value="ECO:0007669"/>
    <property type="project" value="UniProtKB-KW"/>
</dbReference>
<reference evidence="9" key="1">
    <citation type="submission" date="2023-11" db="EMBL/GenBank/DDBJ databases">
        <title>Scrofimicrobium hongkongense sp. nov., isolated from a patient with peritonitis.</title>
        <authorList>
            <person name="Lao H.Y."/>
            <person name="Wong A.Y.P."/>
            <person name="Ng T.L."/>
            <person name="Wong R.Y.L."/>
            <person name="Yau M.C.Y."/>
            <person name="Lam J.Y.W."/>
            <person name="Siu G.K.H."/>
        </authorList>
    </citation>
    <scope>NUCLEOTIDE SEQUENCE</scope>
    <source>
        <strain evidence="9">R131</strain>
    </source>
</reference>
<evidence type="ECO:0000313" key="9">
    <source>
        <dbReference type="EMBL" id="XBW07220.1"/>
    </source>
</evidence>
<name>A0AAU7V4J2_9ACTO</name>
<dbReference type="KEGG" id="sapp:SAC06_06085"/>
<sequence>MGESLKYDAIVLAGGRSRRMVGRNKVSLPIGGKPLVASAVEAVSGAERICLVGPRAPLDEALGPDWDPRWVQTQEEPAFGGPVAGIVAGLNALRGGSAPLVAVLACDLPEAPGAIEHLLARIDELTEDALCALAPDGYTQWLLGFYRREFLEGRAQEIPGRDLSVRRFMAPARVSTVPVAARLLQDLDSPQDVAEYLAAGKD</sequence>
<dbReference type="PANTHER" id="PTHR19136:SF81">
    <property type="entry name" value="MOLYBDENUM COFACTOR GUANYLYLTRANSFERASE"/>
    <property type="match status" value="1"/>
</dbReference>
<dbReference type="GO" id="GO:0005525">
    <property type="term" value="F:GTP binding"/>
    <property type="evidence" value="ECO:0007669"/>
    <property type="project" value="UniProtKB-KW"/>
</dbReference>
<keyword evidence="1" id="KW-0963">Cytoplasm</keyword>
<keyword evidence="3" id="KW-0479">Metal-binding</keyword>
<evidence type="ECO:0000256" key="3">
    <source>
        <dbReference type="ARBA" id="ARBA00022723"/>
    </source>
</evidence>
<dbReference type="InterPro" id="IPR029044">
    <property type="entry name" value="Nucleotide-diphossugar_trans"/>
</dbReference>
<dbReference type="CDD" id="cd02503">
    <property type="entry name" value="MobA"/>
    <property type="match status" value="1"/>
</dbReference>
<evidence type="ECO:0000256" key="5">
    <source>
        <dbReference type="ARBA" id="ARBA00022842"/>
    </source>
</evidence>
<evidence type="ECO:0000259" key="8">
    <source>
        <dbReference type="Pfam" id="PF12804"/>
    </source>
</evidence>
<dbReference type="Gene3D" id="3.90.550.10">
    <property type="entry name" value="Spore Coat Polysaccharide Biosynthesis Protein SpsA, Chain A"/>
    <property type="match status" value="1"/>
</dbReference>
<protein>
    <submittedName>
        <fullName evidence="9">Molybdenum cofactor guanylyltransferase</fullName>
        <ecNumber evidence="9">2.7.7.77</ecNumber>
    </submittedName>
</protein>
<keyword evidence="7" id="KW-0501">Molybdenum cofactor biosynthesis</keyword>
<organism evidence="9">
    <name type="scientific">Scrofimicrobium appendicitidis</name>
    <dbReference type="NCBI Taxonomy" id="3079930"/>
    <lineage>
        <taxon>Bacteria</taxon>
        <taxon>Bacillati</taxon>
        <taxon>Actinomycetota</taxon>
        <taxon>Actinomycetes</taxon>
        <taxon>Actinomycetales</taxon>
        <taxon>Actinomycetaceae</taxon>
        <taxon>Scrofimicrobium</taxon>
    </lineage>
</organism>
<proteinExistence type="predicted"/>
<keyword evidence="4" id="KW-0547">Nucleotide-binding</keyword>